<dbReference type="Pfam" id="PF00497">
    <property type="entry name" value="SBP_bac_3"/>
    <property type="match status" value="2"/>
</dbReference>
<keyword evidence="6 8" id="KW-1133">Transmembrane helix</keyword>
<feature type="transmembrane region" description="Helical" evidence="8">
    <location>
        <begin position="693"/>
        <end position="714"/>
    </location>
</feature>
<dbReference type="InterPro" id="IPR000515">
    <property type="entry name" value="MetI-like"/>
</dbReference>
<comment type="similarity">
    <text evidence="8">Belongs to the binding-protein-dependent transport system permease family.</text>
</comment>
<feature type="domain" description="ABC transmembrane type-1" evidence="9">
    <location>
        <begin position="525"/>
        <end position="714"/>
    </location>
</feature>
<evidence type="ECO:0000259" key="9">
    <source>
        <dbReference type="PROSITE" id="PS50928"/>
    </source>
</evidence>
<dbReference type="RefSeq" id="WP_091531656.1">
    <property type="nucleotide sequence ID" value="NZ_FOLT01000019.1"/>
</dbReference>
<evidence type="ECO:0000256" key="3">
    <source>
        <dbReference type="ARBA" id="ARBA00022475"/>
    </source>
</evidence>
<keyword evidence="11" id="KW-1185">Reference proteome</keyword>
<keyword evidence="2 8" id="KW-0813">Transport</keyword>
<comment type="subcellular location">
    <subcellularLocation>
        <location evidence="1 8">Cell membrane</location>
        <topology evidence="1 8">Multi-pass membrane protein</topology>
    </subcellularLocation>
</comment>
<dbReference type="Gene3D" id="3.40.190.10">
    <property type="entry name" value="Periplasmic binding protein-like II"/>
    <property type="match status" value="4"/>
</dbReference>
<proteinExistence type="inferred from homology"/>
<evidence type="ECO:0000256" key="2">
    <source>
        <dbReference type="ARBA" id="ARBA00022448"/>
    </source>
</evidence>
<keyword evidence="3" id="KW-1003">Cell membrane</keyword>
<dbReference type="Proteomes" id="UP000199612">
    <property type="component" value="Unassembled WGS sequence"/>
</dbReference>
<dbReference type="PANTHER" id="PTHR35936:SF38">
    <property type="entry name" value="GLUTAMINE-BINDING PERIPLASMIC PROTEIN"/>
    <property type="match status" value="1"/>
</dbReference>
<dbReference type="InterPro" id="IPR001638">
    <property type="entry name" value="Solute-binding_3/MltF_N"/>
</dbReference>
<feature type="transmembrane region" description="Helical" evidence="8">
    <location>
        <begin position="590"/>
        <end position="610"/>
    </location>
</feature>
<dbReference type="GO" id="GO:0043190">
    <property type="term" value="C:ATP-binding cassette (ABC) transporter complex"/>
    <property type="evidence" value="ECO:0007669"/>
    <property type="project" value="InterPro"/>
</dbReference>
<dbReference type="Pfam" id="PF00528">
    <property type="entry name" value="BPD_transp_1"/>
    <property type="match status" value="1"/>
</dbReference>
<name>A0A1I1LJ89_9LACT</name>
<feature type="transmembrane region" description="Helical" evidence="8">
    <location>
        <begin position="561"/>
        <end position="584"/>
    </location>
</feature>
<dbReference type="CDD" id="cd06261">
    <property type="entry name" value="TM_PBP2"/>
    <property type="match status" value="1"/>
</dbReference>
<reference evidence="11" key="1">
    <citation type="submission" date="2016-10" db="EMBL/GenBank/DDBJ databases">
        <authorList>
            <person name="Varghese N."/>
            <person name="Submissions S."/>
        </authorList>
    </citation>
    <scope>NUCLEOTIDE SEQUENCE [LARGE SCALE GENOMIC DNA]</scope>
    <source>
        <strain evidence="11">DSM 23664</strain>
    </source>
</reference>
<dbReference type="STRING" id="753702.SAMN04488102_11924"/>
<dbReference type="CDD" id="cd13619">
    <property type="entry name" value="PBP2_GlnP"/>
    <property type="match status" value="2"/>
</dbReference>
<evidence type="ECO:0000256" key="7">
    <source>
        <dbReference type="ARBA" id="ARBA00023136"/>
    </source>
</evidence>
<evidence type="ECO:0000256" key="8">
    <source>
        <dbReference type="RuleBase" id="RU363032"/>
    </source>
</evidence>
<dbReference type="InterPro" id="IPR035906">
    <property type="entry name" value="MetI-like_sf"/>
</dbReference>
<protein>
    <submittedName>
        <fullName evidence="10">Polar amino acid transport system substrate-binding protein</fullName>
    </submittedName>
</protein>
<evidence type="ECO:0000313" key="10">
    <source>
        <dbReference type="EMBL" id="SFC69560.1"/>
    </source>
</evidence>
<dbReference type="GO" id="GO:0022857">
    <property type="term" value="F:transmembrane transporter activity"/>
    <property type="evidence" value="ECO:0007669"/>
    <property type="project" value="InterPro"/>
</dbReference>
<dbReference type="AlphaFoldDB" id="A0A1I1LJ89"/>
<dbReference type="InterPro" id="IPR010065">
    <property type="entry name" value="AA_ABC_transptr_permease_3TM"/>
</dbReference>
<dbReference type="SMART" id="SM00062">
    <property type="entry name" value="PBPb"/>
    <property type="match status" value="2"/>
</dbReference>
<dbReference type="PROSITE" id="PS50928">
    <property type="entry name" value="ABC_TM1"/>
    <property type="match status" value="1"/>
</dbReference>
<evidence type="ECO:0000256" key="6">
    <source>
        <dbReference type="ARBA" id="ARBA00022989"/>
    </source>
</evidence>
<keyword evidence="4 8" id="KW-0812">Transmembrane</keyword>
<evidence type="ECO:0000313" key="11">
    <source>
        <dbReference type="Proteomes" id="UP000199612"/>
    </source>
</evidence>
<dbReference type="SUPFAM" id="SSF53850">
    <property type="entry name" value="Periplasmic binding protein-like II"/>
    <property type="match status" value="2"/>
</dbReference>
<dbReference type="PANTHER" id="PTHR35936">
    <property type="entry name" value="MEMBRANE-BOUND LYTIC MUREIN TRANSGLYCOSYLASE F"/>
    <property type="match status" value="1"/>
</dbReference>
<evidence type="ECO:0000256" key="4">
    <source>
        <dbReference type="ARBA" id="ARBA00022692"/>
    </source>
</evidence>
<gene>
    <name evidence="10" type="ORF">SAMN04488102_11924</name>
</gene>
<dbReference type="SUPFAM" id="SSF161098">
    <property type="entry name" value="MetI-like"/>
    <property type="match status" value="1"/>
</dbReference>
<dbReference type="OrthoDB" id="9774451at2"/>
<organism evidence="10 11">
    <name type="scientific">Alkalibacterium subtropicum</name>
    <dbReference type="NCBI Taxonomy" id="753702"/>
    <lineage>
        <taxon>Bacteria</taxon>
        <taxon>Bacillati</taxon>
        <taxon>Bacillota</taxon>
        <taxon>Bacilli</taxon>
        <taxon>Lactobacillales</taxon>
        <taxon>Carnobacteriaceae</taxon>
        <taxon>Alkalibacterium</taxon>
    </lineage>
</organism>
<keyword evidence="7 8" id="KW-0472">Membrane</keyword>
<dbReference type="Gene3D" id="1.10.3720.10">
    <property type="entry name" value="MetI-like"/>
    <property type="match status" value="1"/>
</dbReference>
<accession>A0A1I1LJ89</accession>
<dbReference type="NCBIfam" id="TIGR01726">
    <property type="entry name" value="HEQRo_perm_3TM"/>
    <property type="match status" value="1"/>
</dbReference>
<keyword evidence="5" id="KW-0732">Signal</keyword>
<sequence>MKVKKKSHILIGLIFLLTLASSLLFLKKTVEAAEQSDPYIIATDVTFAPFEYQNEDGEYIGIDIELLAAIAEDQGFEYELRPMNFSAGLQALEGNQVDGMIAAMSITPEREESFDFSEPYIDAGPVLAVHEDNDEITSYEDLDGKTLAVKIGTTGAQFADDLAEDYDITINQFEDSANMYEDVAAGQADAAVEDYPVMAYAIQQGLPLKLPTESEEGYPVGFAVNEDQNQELLEMFNAGLENIQEDGTYDEIMDTYLVSSDDTDEAGTKETAAQMDPYIIATDVTFAPFEYQNDDNEYIGIDIDLLAAIAEDQGFAYELRPMNFSAGLQALETNQVDGMIAAMSITPEREESFDFSEPYIDAGPVLAVHEDNDEISSYEDLDGKTLAVKVGTTGAQFADELAQEYDITINQFEDSANMYEDVAAGQADAAVEDYPVMAYAIQQGLPLKLPTEPEEGYPIGFAVNEGQNQELLEMFNAGLVNVMEDGTYDEIMDTYLVSPEDAEVAEGTGILSLLASNFDALMAGLGRTLLLTLISFGISLVAGTIFGLFSATKNRALNLVANIYVTVLRGIPLIVLAFFMYFSVPQLFDIQLTAFMAGIITLSLNTTAYISEQVRGGIAAVPIGQLEAARSLGLPYRQSMQKVVLPQAIKIMIPSLINQLVITLKDTSILSVIGIVELTQSGRIIIARSYQSGAMWIIVGLIYLIIITLLTKLSNLIERSLMND</sequence>
<feature type="transmembrane region" description="Helical" evidence="8">
    <location>
        <begin position="529"/>
        <end position="549"/>
    </location>
</feature>
<dbReference type="EMBL" id="FOLT01000019">
    <property type="protein sequence ID" value="SFC69560.1"/>
    <property type="molecule type" value="Genomic_DNA"/>
</dbReference>
<evidence type="ECO:0000256" key="5">
    <source>
        <dbReference type="ARBA" id="ARBA00022729"/>
    </source>
</evidence>
<evidence type="ECO:0000256" key="1">
    <source>
        <dbReference type="ARBA" id="ARBA00004651"/>
    </source>
</evidence>